<sequence>MPARPRIPDPKEGPLQAFAYDLRELGVGKVSVAWIAEHEGTRVSRAALYAALSGTRLPRAKTVSPLLRWWAGDPTLEEPDRSFSLREPPSWAWIDRLPRDHEKRRFANEWQTRYQQLARDILGEREFRPRAAQVAIDVPLEQLRFIRELNDLIGKTGLGDELWLVLGKRAPRVERYLAGKSIPTRLACGNLASGLAEFIPDARFDDLFWRLMRSADTARLARVRDRRIVREGRRNEAAAATE</sequence>
<protein>
    <recommendedName>
        <fullName evidence="3">Transcriptional regulator</fullName>
    </recommendedName>
</protein>
<dbReference type="RefSeq" id="WP_397718900.1">
    <property type="nucleotide sequence ID" value="NZ_JBIRGN010000015.1"/>
</dbReference>
<proteinExistence type="predicted"/>
<gene>
    <name evidence="1" type="ORF">ACH4F9_43275</name>
</gene>
<reference evidence="1 2" key="1">
    <citation type="submission" date="2024-10" db="EMBL/GenBank/DDBJ databases">
        <title>The Natural Products Discovery Center: Release of the First 8490 Sequenced Strains for Exploring Actinobacteria Biosynthetic Diversity.</title>
        <authorList>
            <person name="Kalkreuter E."/>
            <person name="Kautsar S.A."/>
            <person name="Yang D."/>
            <person name="Bader C.D."/>
            <person name="Teijaro C.N."/>
            <person name="Fluegel L."/>
            <person name="Davis C.M."/>
            <person name="Simpson J.R."/>
            <person name="Lauterbach L."/>
            <person name="Steele A.D."/>
            <person name="Gui C."/>
            <person name="Meng S."/>
            <person name="Li G."/>
            <person name="Viehrig K."/>
            <person name="Ye F."/>
            <person name="Su P."/>
            <person name="Kiefer A.F."/>
            <person name="Nichols A."/>
            <person name="Cepeda A.J."/>
            <person name="Yan W."/>
            <person name="Fan B."/>
            <person name="Jiang Y."/>
            <person name="Adhikari A."/>
            <person name="Zheng C.-J."/>
            <person name="Schuster L."/>
            <person name="Cowan T.M."/>
            <person name="Smanski M.J."/>
            <person name="Chevrette M.G."/>
            <person name="De Carvalho L.P.S."/>
            <person name="Shen B."/>
        </authorList>
    </citation>
    <scope>NUCLEOTIDE SEQUENCE [LARGE SCALE GENOMIC DNA]</scope>
    <source>
        <strain evidence="1 2">NPDC017990</strain>
    </source>
</reference>
<organism evidence="1 2">
    <name type="scientific">Streptomyces longisporoflavus</name>
    <dbReference type="NCBI Taxonomy" id="28044"/>
    <lineage>
        <taxon>Bacteria</taxon>
        <taxon>Bacillati</taxon>
        <taxon>Actinomycetota</taxon>
        <taxon>Actinomycetes</taxon>
        <taxon>Kitasatosporales</taxon>
        <taxon>Streptomycetaceae</taxon>
        <taxon>Streptomyces</taxon>
    </lineage>
</organism>
<accession>A0ABW7R3H3</accession>
<evidence type="ECO:0008006" key="3">
    <source>
        <dbReference type="Google" id="ProtNLM"/>
    </source>
</evidence>
<name>A0ABW7R3H3_9ACTN</name>
<evidence type="ECO:0000313" key="1">
    <source>
        <dbReference type="EMBL" id="MFH8551819.1"/>
    </source>
</evidence>
<evidence type="ECO:0000313" key="2">
    <source>
        <dbReference type="Proteomes" id="UP001610818"/>
    </source>
</evidence>
<keyword evidence="2" id="KW-1185">Reference proteome</keyword>
<dbReference type="EMBL" id="JBIRGQ010000015">
    <property type="protein sequence ID" value="MFH8551819.1"/>
    <property type="molecule type" value="Genomic_DNA"/>
</dbReference>
<dbReference type="Proteomes" id="UP001610818">
    <property type="component" value="Unassembled WGS sequence"/>
</dbReference>
<comment type="caution">
    <text evidence="1">The sequence shown here is derived from an EMBL/GenBank/DDBJ whole genome shotgun (WGS) entry which is preliminary data.</text>
</comment>